<evidence type="ECO:0000259" key="5">
    <source>
        <dbReference type="PROSITE" id="PS50977"/>
    </source>
</evidence>
<dbReference type="Pfam" id="PF00440">
    <property type="entry name" value="TetR_N"/>
    <property type="match status" value="1"/>
</dbReference>
<keyword evidence="1" id="KW-0805">Transcription regulation</keyword>
<dbReference type="PROSITE" id="PS50977">
    <property type="entry name" value="HTH_TETR_2"/>
    <property type="match status" value="1"/>
</dbReference>
<dbReference type="SUPFAM" id="SSF46689">
    <property type="entry name" value="Homeodomain-like"/>
    <property type="match status" value="1"/>
</dbReference>
<keyword evidence="2 4" id="KW-0238">DNA-binding</keyword>
<keyword evidence="7" id="KW-1185">Reference proteome</keyword>
<evidence type="ECO:0000256" key="2">
    <source>
        <dbReference type="ARBA" id="ARBA00023125"/>
    </source>
</evidence>
<keyword evidence="3" id="KW-0804">Transcription</keyword>
<evidence type="ECO:0000313" key="7">
    <source>
        <dbReference type="Proteomes" id="UP000176101"/>
    </source>
</evidence>
<dbReference type="PANTHER" id="PTHR30055:SF151">
    <property type="entry name" value="TRANSCRIPTIONAL REGULATORY PROTEIN"/>
    <property type="match status" value="1"/>
</dbReference>
<dbReference type="GO" id="GO:0000976">
    <property type="term" value="F:transcription cis-regulatory region binding"/>
    <property type="evidence" value="ECO:0007669"/>
    <property type="project" value="TreeGrafter"/>
</dbReference>
<protein>
    <submittedName>
        <fullName evidence="6">TetR family transcriptional regulator</fullName>
    </submittedName>
</protein>
<dbReference type="GO" id="GO:0045892">
    <property type="term" value="P:negative regulation of DNA-templated transcription"/>
    <property type="evidence" value="ECO:0007669"/>
    <property type="project" value="InterPro"/>
</dbReference>
<accession>A0A1E7KNW3</accession>
<name>A0A1E7KNW3_9ACTN</name>
<organism evidence="6 7">
    <name type="scientific">Streptomyces oceani</name>
    <dbReference type="NCBI Taxonomy" id="1075402"/>
    <lineage>
        <taxon>Bacteria</taxon>
        <taxon>Bacillati</taxon>
        <taxon>Actinomycetota</taxon>
        <taxon>Actinomycetes</taxon>
        <taxon>Kitasatosporales</taxon>
        <taxon>Streptomycetaceae</taxon>
        <taxon>Streptomyces</taxon>
    </lineage>
</organism>
<evidence type="ECO:0000256" key="1">
    <source>
        <dbReference type="ARBA" id="ARBA00023015"/>
    </source>
</evidence>
<dbReference type="STRING" id="1075402.AN216_02760"/>
<gene>
    <name evidence="6" type="ORF">AN216_02760</name>
</gene>
<feature type="domain" description="HTH tetR-type" evidence="5">
    <location>
        <begin position="32"/>
        <end position="92"/>
    </location>
</feature>
<dbReference type="Proteomes" id="UP000176101">
    <property type="component" value="Unassembled WGS sequence"/>
</dbReference>
<dbReference type="OrthoDB" id="2570341at2"/>
<dbReference type="InterPro" id="IPR036271">
    <property type="entry name" value="Tet_transcr_reg_TetR-rel_C_sf"/>
</dbReference>
<reference evidence="6 7" key="1">
    <citation type="journal article" date="2016" name="Front. Microbiol.">
        <title>Comparative Genomics Analysis of Streptomyces Species Reveals Their Adaptation to the Marine Environment and Their Diversity at the Genomic Level.</title>
        <authorList>
            <person name="Tian X."/>
            <person name="Zhang Z."/>
            <person name="Yang T."/>
            <person name="Chen M."/>
            <person name="Li J."/>
            <person name="Chen F."/>
            <person name="Yang J."/>
            <person name="Li W."/>
            <person name="Zhang B."/>
            <person name="Zhang Z."/>
            <person name="Wu J."/>
            <person name="Zhang C."/>
            <person name="Long L."/>
            <person name="Xiao J."/>
        </authorList>
    </citation>
    <scope>NUCLEOTIDE SEQUENCE [LARGE SCALE GENOMIC DNA]</scope>
    <source>
        <strain evidence="6 7">SCSIO 02100</strain>
    </source>
</reference>
<dbReference type="InterPro" id="IPR004111">
    <property type="entry name" value="Repressor_TetR_C"/>
</dbReference>
<dbReference type="InterPro" id="IPR009057">
    <property type="entry name" value="Homeodomain-like_sf"/>
</dbReference>
<evidence type="ECO:0000313" key="6">
    <source>
        <dbReference type="EMBL" id="OEV05597.1"/>
    </source>
</evidence>
<dbReference type="PANTHER" id="PTHR30055">
    <property type="entry name" value="HTH-TYPE TRANSCRIPTIONAL REGULATOR RUTR"/>
    <property type="match status" value="1"/>
</dbReference>
<evidence type="ECO:0000256" key="4">
    <source>
        <dbReference type="PROSITE-ProRule" id="PRU00335"/>
    </source>
</evidence>
<dbReference type="InterPro" id="IPR050109">
    <property type="entry name" value="HTH-type_TetR-like_transc_reg"/>
</dbReference>
<dbReference type="GO" id="GO:0003700">
    <property type="term" value="F:DNA-binding transcription factor activity"/>
    <property type="evidence" value="ECO:0007669"/>
    <property type="project" value="TreeGrafter"/>
</dbReference>
<dbReference type="RefSeq" id="WP_070194953.1">
    <property type="nucleotide sequence ID" value="NZ_LJGU01000095.1"/>
</dbReference>
<dbReference type="EMBL" id="LJGU01000095">
    <property type="protein sequence ID" value="OEV05597.1"/>
    <property type="molecule type" value="Genomic_DNA"/>
</dbReference>
<sequence>MAPRRRTKAPQKGSIEILWGDRNTPSRGPRPGLSVEAIAETAIEIADADGLDALSMQAVASRLGYTAMSLYRYVPGKEQLVDVIYDTAIGPPPPAHTPEGDWRAGVQAWVWAVQDVYAQHPWLLRVAANTPPLGPNQLAWFDTLLHHVSEVGLEQEEMLHLVIFVSGAVRDLARTSTDLSESPRRTGVPVERMGEEYAVAMKHLTDEARFPTLSKMVAADMFEPDGNAYNDIRPSLDFGLQRLLDGIDSYVSARAR</sequence>
<comment type="caution">
    <text evidence="6">The sequence shown here is derived from an EMBL/GenBank/DDBJ whole genome shotgun (WGS) entry which is preliminary data.</text>
</comment>
<proteinExistence type="predicted"/>
<dbReference type="Gene3D" id="1.10.357.10">
    <property type="entry name" value="Tetracycline Repressor, domain 2"/>
    <property type="match status" value="1"/>
</dbReference>
<evidence type="ECO:0000256" key="3">
    <source>
        <dbReference type="ARBA" id="ARBA00023163"/>
    </source>
</evidence>
<dbReference type="PATRIC" id="fig|1075402.3.peg.3943"/>
<dbReference type="SUPFAM" id="SSF48498">
    <property type="entry name" value="Tetracyclin repressor-like, C-terminal domain"/>
    <property type="match status" value="1"/>
</dbReference>
<dbReference type="InterPro" id="IPR001647">
    <property type="entry name" value="HTH_TetR"/>
</dbReference>
<dbReference type="Gene3D" id="1.10.10.60">
    <property type="entry name" value="Homeodomain-like"/>
    <property type="match status" value="1"/>
</dbReference>
<dbReference type="Pfam" id="PF02909">
    <property type="entry name" value="TetR_C_1"/>
    <property type="match status" value="1"/>
</dbReference>
<feature type="DNA-binding region" description="H-T-H motif" evidence="4">
    <location>
        <begin position="55"/>
        <end position="74"/>
    </location>
</feature>
<dbReference type="AlphaFoldDB" id="A0A1E7KNW3"/>